<dbReference type="InterPro" id="IPR023404">
    <property type="entry name" value="rSAM_horseshoe"/>
</dbReference>
<dbReference type="InterPro" id="IPR013848">
    <property type="entry name" value="Methylthiotransferase_N"/>
</dbReference>
<comment type="caution">
    <text evidence="11">The sequence shown here is derived from an EMBL/GenBank/DDBJ whole genome shotgun (WGS) entry which is preliminary data.</text>
</comment>
<name>A0A7C4TVY4_9BACT</name>
<keyword evidence="8" id="KW-0411">Iron-sulfur</keyword>
<dbReference type="GO" id="GO:0005829">
    <property type="term" value="C:cytosol"/>
    <property type="evidence" value="ECO:0007669"/>
    <property type="project" value="TreeGrafter"/>
</dbReference>
<dbReference type="AlphaFoldDB" id="A0A7C4TVY4"/>
<accession>A0A7C4TVY4</accession>
<dbReference type="PROSITE" id="PS01278">
    <property type="entry name" value="MTTASE_RADICAL"/>
    <property type="match status" value="1"/>
</dbReference>
<dbReference type="PROSITE" id="PS51918">
    <property type="entry name" value="RADICAL_SAM"/>
    <property type="match status" value="1"/>
</dbReference>
<dbReference type="CDD" id="cd01335">
    <property type="entry name" value="Radical_SAM"/>
    <property type="match status" value="1"/>
</dbReference>
<evidence type="ECO:0000313" key="11">
    <source>
        <dbReference type="EMBL" id="HGW60448.1"/>
    </source>
</evidence>
<evidence type="ECO:0000256" key="6">
    <source>
        <dbReference type="ARBA" id="ARBA00022723"/>
    </source>
</evidence>
<dbReference type="SMART" id="SM00729">
    <property type="entry name" value="Elp3"/>
    <property type="match status" value="1"/>
</dbReference>
<dbReference type="PANTHER" id="PTHR43020">
    <property type="entry name" value="CDK5 REGULATORY SUBUNIT-ASSOCIATED PROTEIN 1"/>
    <property type="match status" value="1"/>
</dbReference>
<dbReference type="EMBL" id="DTHV01000105">
    <property type="protein sequence ID" value="HGW60448.1"/>
    <property type="molecule type" value="Genomic_DNA"/>
</dbReference>
<evidence type="ECO:0000259" key="10">
    <source>
        <dbReference type="PROSITE" id="PS51918"/>
    </source>
</evidence>
<dbReference type="InterPro" id="IPR007197">
    <property type="entry name" value="rSAM"/>
</dbReference>
<dbReference type="GO" id="GO:0046872">
    <property type="term" value="F:metal ion binding"/>
    <property type="evidence" value="ECO:0007669"/>
    <property type="project" value="UniProtKB-KW"/>
</dbReference>
<dbReference type="PANTHER" id="PTHR43020:SF2">
    <property type="entry name" value="MITOCHONDRIAL TRNA METHYLTHIOTRANSFERASE CDK5RAP1"/>
    <property type="match status" value="1"/>
</dbReference>
<dbReference type="PROSITE" id="PS51449">
    <property type="entry name" value="MTTASE_N"/>
    <property type="match status" value="1"/>
</dbReference>
<gene>
    <name evidence="11" type="primary">miaB</name>
    <name evidence="11" type="ORF">ENV82_03350</name>
</gene>
<keyword evidence="7" id="KW-0408">Iron</keyword>
<reference evidence="11" key="1">
    <citation type="journal article" date="2020" name="mSystems">
        <title>Genome- and Community-Level Interaction Insights into Carbon Utilization and Element Cycling Functions of Hydrothermarchaeota in Hydrothermal Sediment.</title>
        <authorList>
            <person name="Zhou Z."/>
            <person name="Liu Y."/>
            <person name="Xu W."/>
            <person name="Pan J."/>
            <person name="Luo Z.H."/>
            <person name="Li M."/>
        </authorList>
    </citation>
    <scope>NUCLEOTIDE SEQUENCE [LARGE SCALE GENOMIC DNA]</scope>
    <source>
        <strain evidence="11">SpSt-794</strain>
    </source>
</reference>
<keyword evidence="6" id="KW-0479">Metal-binding</keyword>
<keyword evidence="2" id="KW-0004">4Fe-4S</keyword>
<evidence type="ECO:0000256" key="1">
    <source>
        <dbReference type="ARBA" id="ARBA00001966"/>
    </source>
</evidence>
<dbReference type="GO" id="GO:0051539">
    <property type="term" value="F:4 iron, 4 sulfur cluster binding"/>
    <property type="evidence" value="ECO:0007669"/>
    <property type="project" value="UniProtKB-KW"/>
</dbReference>
<evidence type="ECO:0000256" key="7">
    <source>
        <dbReference type="ARBA" id="ARBA00023004"/>
    </source>
</evidence>
<dbReference type="NCBIfam" id="TIGR01574">
    <property type="entry name" value="miaB-methiolase"/>
    <property type="match status" value="1"/>
</dbReference>
<keyword evidence="3" id="KW-0963">Cytoplasm</keyword>
<proteinExistence type="predicted"/>
<dbReference type="EC" id="2.8.4.3" evidence="11"/>
<dbReference type="FunFam" id="3.80.30.20:FF:000001">
    <property type="entry name" value="tRNA-2-methylthio-N(6)-dimethylallyladenosine synthase 2"/>
    <property type="match status" value="1"/>
</dbReference>
<feature type="domain" description="MTTase N-terminal" evidence="9">
    <location>
        <begin position="2"/>
        <end position="121"/>
    </location>
</feature>
<dbReference type="InterPro" id="IPR058240">
    <property type="entry name" value="rSAM_sf"/>
</dbReference>
<dbReference type="Pfam" id="PF00919">
    <property type="entry name" value="UPF0004"/>
    <property type="match status" value="1"/>
</dbReference>
<dbReference type="GO" id="GO:0035597">
    <property type="term" value="F:tRNA-2-methylthio-N(6)-dimethylallyladenosine(37) synthase activity"/>
    <property type="evidence" value="ECO:0007669"/>
    <property type="project" value="UniProtKB-EC"/>
</dbReference>
<dbReference type="InterPro" id="IPR038135">
    <property type="entry name" value="Methylthiotransferase_N_sf"/>
</dbReference>
<evidence type="ECO:0000256" key="4">
    <source>
        <dbReference type="ARBA" id="ARBA00022679"/>
    </source>
</evidence>
<evidence type="ECO:0000256" key="5">
    <source>
        <dbReference type="ARBA" id="ARBA00022691"/>
    </source>
</evidence>
<evidence type="ECO:0000256" key="3">
    <source>
        <dbReference type="ARBA" id="ARBA00022490"/>
    </source>
</evidence>
<keyword evidence="4 11" id="KW-0808">Transferase</keyword>
<evidence type="ECO:0000259" key="9">
    <source>
        <dbReference type="PROSITE" id="PS51449"/>
    </source>
</evidence>
<feature type="domain" description="Radical SAM core" evidence="10">
    <location>
        <begin position="132"/>
        <end position="362"/>
    </location>
</feature>
<dbReference type="NCBIfam" id="TIGR00089">
    <property type="entry name" value="MiaB/RimO family radical SAM methylthiotransferase"/>
    <property type="match status" value="1"/>
</dbReference>
<dbReference type="Gene3D" id="3.80.30.20">
    <property type="entry name" value="tm_1862 like domain"/>
    <property type="match status" value="1"/>
</dbReference>
<dbReference type="SFLD" id="SFLDG01082">
    <property type="entry name" value="B12-binding_domain_containing"/>
    <property type="match status" value="1"/>
</dbReference>
<dbReference type="Gene3D" id="3.40.50.12160">
    <property type="entry name" value="Methylthiotransferase, N-terminal domain"/>
    <property type="match status" value="1"/>
</dbReference>
<protein>
    <submittedName>
        <fullName evidence="11">tRNA (N6-isopentenyl adenosine(37)-C2)-methylthiotransferase MiaB</fullName>
        <ecNumber evidence="11">2.8.4.3</ecNumber>
    </submittedName>
</protein>
<dbReference type="InterPro" id="IPR006638">
    <property type="entry name" value="Elp3/MiaA/NifB-like_rSAM"/>
</dbReference>
<dbReference type="SFLD" id="SFLDS00029">
    <property type="entry name" value="Radical_SAM"/>
    <property type="match status" value="1"/>
</dbReference>
<dbReference type="InterPro" id="IPR005839">
    <property type="entry name" value="Methylthiotransferase"/>
</dbReference>
<dbReference type="Pfam" id="PF04055">
    <property type="entry name" value="Radical_SAM"/>
    <property type="match status" value="1"/>
</dbReference>
<comment type="cofactor">
    <cofactor evidence="1">
        <name>[4Fe-4S] cluster</name>
        <dbReference type="ChEBI" id="CHEBI:49883"/>
    </cofactor>
</comment>
<dbReference type="SFLD" id="SFLDG01061">
    <property type="entry name" value="methylthiotransferase"/>
    <property type="match status" value="1"/>
</dbReference>
<keyword evidence="5" id="KW-0949">S-adenosyl-L-methionine</keyword>
<dbReference type="SUPFAM" id="SSF102114">
    <property type="entry name" value="Radical SAM enzymes"/>
    <property type="match status" value="1"/>
</dbReference>
<organism evidence="11">
    <name type="scientific">Caldisericum exile</name>
    <dbReference type="NCBI Taxonomy" id="693075"/>
    <lineage>
        <taxon>Bacteria</taxon>
        <taxon>Pseudomonadati</taxon>
        <taxon>Caldisericota/Cryosericota group</taxon>
        <taxon>Caldisericota</taxon>
        <taxon>Caldisericia</taxon>
        <taxon>Caldisericales</taxon>
        <taxon>Caldisericaceae</taxon>
        <taxon>Caldisericum</taxon>
    </lineage>
</organism>
<evidence type="ECO:0000256" key="8">
    <source>
        <dbReference type="ARBA" id="ARBA00023014"/>
    </source>
</evidence>
<evidence type="ECO:0000256" key="2">
    <source>
        <dbReference type="ARBA" id="ARBA00022485"/>
    </source>
</evidence>
<sequence length="433" mass="49402">MRTFAIVNFGCQMNLYESEKFREVFYDFGMKEVNDIREADIVLFNSCAVREKSEQKLLSAVGFTRSLFEKYGRPYVVVTGCVASIREKEIRGVAKGSLLMLSKGYEVIYDRVLKLREELVKFLKPVEVSQSVKRGAFAYVPVIFGCDSFCTYCVVPLTKGRERSRKLEEILKEVEMLVQNGVKEIVLLGQNITHYGYDLGNPDGFIELLESVGKVKGLERLRYLTPHPAYFNAPLILRMKNIETLMPHFHLPVQSGSNKILQLMRRGYTREEYLKIVGLIKETFPDASITTDIIVGFPEEEEDDFLETVSLVRAVEFDKSFIAAYSRRPNTSASYMKGQVEERVKKERLNELLKIQNEISLRKNRAYIGSLSEVLVESIKGPLAYGRSPQDKLVIFETKEEVNVGDILPVLIVDADFMHLTGMYPSLSTSIKK</sequence>
<dbReference type="InterPro" id="IPR020612">
    <property type="entry name" value="Methylthiotransferase_CS"/>
</dbReference>